<proteinExistence type="predicted"/>
<accession>A0A1A9LI16</accession>
<feature type="transmembrane region" description="Helical" evidence="1">
    <location>
        <begin position="69"/>
        <end position="90"/>
    </location>
</feature>
<sequence>MKINTQENAIDIDDLQLKLLAQFPKKYKVTTRNKDILVVAQSKTCGALVIRKKNSIVVNGNFPTMAGQMIFTLLMVGLGILIPLIIYYLVFHKKMKVVEKEVGEFIKEEYKSKLV</sequence>
<keyword evidence="3" id="KW-1185">Reference proteome</keyword>
<dbReference type="EMBL" id="LXIE01000001">
    <property type="protein sequence ID" value="OAD92803.1"/>
    <property type="molecule type" value="Genomic_DNA"/>
</dbReference>
<organism evidence="2 3">
    <name type="scientific">Aequorivita soesokkakensis</name>
    <dbReference type="NCBI Taxonomy" id="1385699"/>
    <lineage>
        <taxon>Bacteria</taxon>
        <taxon>Pseudomonadati</taxon>
        <taxon>Bacteroidota</taxon>
        <taxon>Flavobacteriia</taxon>
        <taxon>Flavobacteriales</taxon>
        <taxon>Flavobacteriaceae</taxon>
        <taxon>Aequorivita</taxon>
    </lineage>
</organism>
<evidence type="ECO:0000313" key="2">
    <source>
        <dbReference type="EMBL" id="OAD92803.1"/>
    </source>
</evidence>
<dbReference type="Proteomes" id="UP000077552">
    <property type="component" value="Unassembled WGS sequence"/>
</dbReference>
<keyword evidence="1" id="KW-0472">Membrane</keyword>
<gene>
    <name evidence="2" type="ORF">A7A78_02525</name>
</gene>
<dbReference type="AlphaFoldDB" id="A0A1A9LI16"/>
<comment type="caution">
    <text evidence="2">The sequence shown here is derived from an EMBL/GenBank/DDBJ whole genome shotgun (WGS) entry which is preliminary data.</text>
</comment>
<evidence type="ECO:0000256" key="1">
    <source>
        <dbReference type="SAM" id="Phobius"/>
    </source>
</evidence>
<dbReference type="OrthoDB" id="9974031at2"/>
<name>A0A1A9LI16_9FLAO</name>
<reference evidence="2 3" key="1">
    <citation type="submission" date="2016-05" db="EMBL/GenBank/DDBJ databases">
        <title>Genome sequencing of Vitellibacter soesokkakensis RSSK-12.</title>
        <authorList>
            <person name="Thevarajoo S."/>
            <person name="Selvaratnam C."/>
            <person name="Goh K.M."/>
            <person name="Chan K.-G."/>
            <person name="Chong C.S."/>
        </authorList>
    </citation>
    <scope>NUCLEOTIDE SEQUENCE [LARGE SCALE GENOMIC DNA]</scope>
    <source>
        <strain evidence="2 3">RSSK-12</strain>
    </source>
</reference>
<keyword evidence="1" id="KW-0812">Transmembrane</keyword>
<keyword evidence="1" id="KW-1133">Transmembrane helix</keyword>
<protein>
    <submittedName>
        <fullName evidence="2">Uncharacterized protein</fullName>
    </submittedName>
</protein>
<evidence type="ECO:0000313" key="3">
    <source>
        <dbReference type="Proteomes" id="UP000077552"/>
    </source>
</evidence>
<dbReference type="RefSeq" id="WP_068760846.1">
    <property type="nucleotide sequence ID" value="NZ_LXIE01000001.1"/>
</dbReference>